<dbReference type="InterPro" id="IPR036942">
    <property type="entry name" value="Beta-barrel_TonB_sf"/>
</dbReference>
<dbReference type="InterPro" id="IPR039426">
    <property type="entry name" value="TonB-dep_rcpt-like"/>
</dbReference>
<comment type="subcellular location">
    <subcellularLocation>
        <location evidence="1 8">Cell outer membrane</location>
        <topology evidence="1 8">Multi-pass membrane protein</topology>
    </subcellularLocation>
</comment>
<keyword evidence="5 9" id="KW-0732">Signal</keyword>
<evidence type="ECO:0000256" key="4">
    <source>
        <dbReference type="ARBA" id="ARBA00022692"/>
    </source>
</evidence>
<dbReference type="InterPro" id="IPR008969">
    <property type="entry name" value="CarboxyPept-like_regulatory"/>
</dbReference>
<feature type="domain" description="TonB-dependent receptor plug" evidence="10">
    <location>
        <begin position="117"/>
        <end position="224"/>
    </location>
</feature>
<evidence type="ECO:0000313" key="12">
    <source>
        <dbReference type="Proteomes" id="UP000245670"/>
    </source>
</evidence>
<dbReference type="Gene3D" id="2.40.170.20">
    <property type="entry name" value="TonB-dependent receptor, beta-barrel domain"/>
    <property type="match status" value="1"/>
</dbReference>
<gene>
    <name evidence="11" type="ORF">DIS07_06360</name>
</gene>
<keyword evidence="12" id="KW-1185">Reference proteome</keyword>
<evidence type="ECO:0000256" key="2">
    <source>
        <dbReference type="ARBA" id="ARBA00022448"/>
    </source>
</evidence>
<keyword evidence="7 8" id="KW-0998">Cell outer membrane</keyword>
<feature type="signal peptide" evidence="9">
    <location>
        <begin position="1"/>
        <end position="21"/>
    </location>
</feature>
<dbReference type="OrthoDB" id="1453181at2"/>
<keyword evidence="2 8" id="KW-0813">Transport</keyword>
<dbReference type="InterPro" id="IPR012910">
    <property type="entry name" value="Plug_dom"/>
</dbReference>
<proteinExistence type="inferred from homology"/>
<dbReference type="RefSeq" id="WP_109404382.1">
    <property type="nucleotide sequence ID" value="NZ_QFFG01000002.1"/>
</dbReference>
<evidence type="ECO:0000256" key="5">
    <source>
        <dbReference type="ARBA" id="ARBA00022729"/>
    </source>
</evidence>
<evidence type="ECO:0000256" key="8">
    <source>
        <dbReference type="PROSITE-ProRule" id="PRU01360"/>
    </source>
</evidence>
<feature type="chain" id="PRO_5015451867" evidence="9">
    <location>
        <begin position="22"/>
        <end position="858"/>
    </location>
</feature>
<evidence type="ECO:0000256" key="1">
    <source>
        <dbReference type="ARBA" id="ARBA00004571"/>
    </source>
</evidence>
<dbReference type="PANTHER" id="PTHR30069:SF29">
    <property type="entry name" value="HEMOGLOBIN AND HEMOGLOBIN-HAPTOGLOBIN-BINDING PROTEIN 1-RELATED"/>
    <property type="match status" value="1"/>
</dbReference>
<dbReference type="EMBL" id="QFFG01000002">
    <property type="protein sequence ID" value="PWG06051.1"/>
    <property type="molecule type" value="Genomic_DNA"/>
</dbReference>
<accession>A0A2U2JCQ4</accession>
<evidence type="ECO:0000256" key="3">
    <source>
        <dbReference type="ARBA" id="ARBA00022452"/>
    </source>
</evidence>
<keyword evidence="4 8" id="KW-0812">Transmembrane</keyword>
<dbReference type="SUPFAM" id="SSF49464">
    <property type="entry name" value="Carboxypeptidase regulatory domain-like"/>
    <property type="match status" value="1"/>
</dbReference>
<evidence type="ECO:0000256" key="6">
    <source>
        <dbReference type="ARBA" id="ARBA00023136"/>
    </source>
</evidence>
<evidence type="ECO:0000256" key="9">
    <source>
        <dbReference type="SAM" id="SignalP"/>
    </source>
</evidence>
<comment type="similarity">
    <text evidence="8">Belongs to the TonB-dependent receptor family.</text>
</comment>
<dbReference type="AlphaFoldDB" id="A0A2U2JCQ4"/>
<evidence type="ECO:0000259" key="10">
    <source>
        <dbReference type="Pfam" id="PF07715"/>
    </source>
</evidence>
<evidence type="ECO:0000313" key="11">
    <source>
        <dbReference type="EMBL" id="PWG06051.1"/>
    </source>
</evidence>
<keyword evidence="3 8" id="KW-1134">Transmembrane beta strand</keyword>
<comment type="caution">
    <text evidence="11">The sequence shown here is derived from an EMBL/GenBank/DDBJ whole genome shotgun (WGS) entry which is preliminary data.</text>
</comment>
<name>A0A2U2JCQ4_9FLAO</name>
<sequence length="858" mass="94151">MKNFKNLLFVALLFVSAAVLGQTKITGKVVDETNQPLPGASVVVKGTTNGTSTDFDGNFVLKTNKSSGTVVVSFIGYKSMEVSFSSAKTNLGTIKLAEDSGVLDEIVVTATSFAIDRKTPVAVSTIKATDIERKLGSQEFPEILKSTPGVYATKSGGGFGDGRINLRGFNSENVAVMINGVPVNDMENGRVYWSNWAGLSDVTSAMQVQRGLGAAKVAVPSIGGTINILSKTSDVEKGGNIIAATGNDGYQKYGFTLSTGLMDNGLAATVSFAKISGEGYVDGTQFNGFNYFINFSKELNDNHKLSFTSFGAPQRHGQRQNRSTISTYRNAESGIRFNPDWGYKNGQVTHIEDNFYHKSQTSLNHYWTISDVTSLSTAAYVSYGTGGGGGTAGTNRDLFNVRLGGSDQPVDLDNIVNINKANGALGSEAILRASRNDHEWYGVLSTFKTEITDEISLIAGLDWRTYTGKHFREVTDLLGGQYFLDVDSRGNPNNVNNPNAPLRVGDKMGYNNDGKVGWLGFFGQVEYATEDFDAFISTSLQRSSYQRIDYFQYDLSTQAGRDLATTDKVKLNGYSIKGGANYRLDDVQNVFANIGYFERPANFDAVFQNFNNEDVNPNAENEKIFSLELGYGVRGEKFAANINLYRTEWNDRTFTRGVSADPSIPGSEDFTANLTGVNALHQGVEFDFTYRPTDNLNFTGMLSLGDWRWNNDLIDQPLFDENQNQRGTISLPIDGLRVSDAAQTTAALGMLYKFWDRTSITFDYNYFADLYSQINVLDYASSGPITTRPGDTWKAPNYSTVDASLRHGFKFGNFDTTVTFRVNNLLDTEYIADALNAADPLVWFGFGRTFSLDVKIKF</sequence>
<dbReference type="GO" id="GO:0044718">
    <property type="term" value="P:siderophore transmembrane transport"/>
    <property type="evidence" value="ECO:0007669"/>
    <property type="project" value="TreeGrafter"/>
</dbReference>
<evidence type="ECO:0000256" key="7">
    <source>
        <dbReference type="ARBA" id="ARBA00023237"/>
    </source>
</evidence>
<dbReference type="SUPFAM" id="SSF56935">
    <property type="entry name" value="Porins"/>
    <property type="match status" value="1"/>
</dbReference>
<dbReference type="PROSITE" id="PS52016">
    <property type="entry name" value="TONB_DEPENDENT_REC_3"/>
    <property type="match status" value="1"/>
</dbReference>
<dbReference type="InterPro" id="IPR037066">
    <property type="entry name" value="Plug_dom_sf"/>
</dbReference>
<dbReference type="Pfam" id="PF07715">
    <property type="entry name" value="Plug"/>
    <property type="match status" value="1"/>
</dbReference>
<protein>
    <submittedName>
        <fullName evidence="11">TonB-dependent receptor</fullName>
    </submittedName>
</protein>
<dbReference type="GO" id="GO:0015344">
    <property type="term" value="F:siderophore uptake transmembrane transporter activity"/>
    <property type="evidence" value="ECO:0007669"/>
    <property type="project" value="TreeGrafter"/>
</dbReference>
<organism evidence="11 12">
    <name type="scientific">Polaribacter aquimarinus</name>
    <dbReference type="NCBI Taxonomy" id="2100726"/>
    <lineage>
        <taxon>Bacteria</taxon>
        <taxon>Pseudomonadati</taxon>
        <taxon>Bacteroidota</taxon>
        <taxon>Flavobacteriia</taxon>
        <taxon>Flavobacteriales</taxon>
        <taxon>Flavobacteriaceae</taxon>
    </lineage>
</organism>
<reference evidence="11 12" key="1">
    <citation type="submission" date="2018-05" db="EMBL/GenBank/DDBJ databases">
        <title>Polaribacter aquimarinus sp. nov., isolated from sediment in a sediment of sea.</title>
        <authorList>
            <person name="Lu D."/>
        </authorList>
    </citation>
    <scope>NUCLEOTIDE SEQUENCE [LARGE SCALE GENOMIC DNA]</scope>
    <source>
        <strain evidence="11 12">ZY113</strain>
    </source>
</reference>
<dbReference type="Pfam" id="PF13715">
    <property type="entry name" value="CarbopepD_reg_2"/>
    <property type="match status" value="1"/>
</dbReference>
<dbReference type="Gene3D" id="2.60.40.1120">
    <property type="entry name" value="Carboxypeptidase-like, regulatory domain"/>
    <property type="match status" value="1"/>
</dbReference>
<dbReference type="Proteomes" id="UP000245670">
    <property type="component" value="Unassembled WGS sequence"/>
</dbReference>
<dbReference type="Gene3D" id="2.170.130.10">
    <property type="entry name" value="TonB-dependent receptor, plug domain"/>
    <property type="match status" value="1"/>
</dbReference>
<keyword evidence="11" id="KW-0675">Receptor</keyword>
<dbReference type="GO" id="GO:0009279">
    <property type="term" value="C:cell outer membrane"/>
    <property type="evidence" value="ECO:0007669"/>
    <property type="project" value="UniProtKB-SubCell"/>
</dbReference>
<keyword evidence="6 8" id="KW-0472">Membrane</keyword>
<dbReference type="PANTHER" id="PTHR30069">
    <property type="entry name" value="TONB-DEPENDENT OUTER MEMBRANE RECEPTOR"/>
    <property type="match status" value="1"/>
</dbReference>